<protein>
    <submittedName>
        <fullName evidence="2">Uncharacterized protein</fullName>
    </submittedName>
</protein>
<comment type="caution">
    <text evidence="2">The sequence shown here is derived from an EMBL/GenBank/DDBJ whole genome shotgun (WGS) entry which is preliminary data.</text>
</comment>
<reference evidence="2 3" key="1">
    <citation type="journal article" date="2020" name="Microb. Genom.">
        <title>Genetic diversity of clinical and environmental Mucorales isolates obtained from an investigation of mucormycosis cases among solid organ transplant recipients.</title>
        <authorList>
            <person name="Nguyen M.H."/>
            <person name="Kaul D."/>
            <person name="Muto C."/>
            <person name="Cheng S.J."/>
            <person name="Richter R.A."/>
            <person name="Bruno V.M."/>
            <person name="Liu G."/>
            <person name="Beyhan S."/>
            <person name="Sundermann A.J."/>
            <person name="Mounaud S."/>
            <person name="Pasculle A.W."/>
            <person name="Nierman W.C."/>
            <person name="Driscoll E."/>
            <person name="Cumbie R."/>
            <person name="Clancy C.J."/>
            <person name="Dupont C.L."/>
        </authorList>
    </citation>
    <scope>NUCLEOTIDE SEQUENCE [LARGE SCALE GENOMIC DNA]</scope>
    <source>
        <strain evidence="2 3">GL24</strain>
    </source>
</reference>
<dbReference type="EMBL" id="JAANIU010012003">
    <property type="protein sequence ID" value="KAG1530689.1"/>
    <property type="molecule type" value="Genomic_DNA"/>
</dbReference>
<keyword evidence="3" id="KW-1185">Reference proteome</keyword>
<feature type="region of interest" description="Disordered" evidence="1">
    <location>
        <begin position="58"/>
        <end position="87"/>
    </location>
</feature>
<accession>A0A9P6XRG8</accession>
<gene>
    <name evidence="2" type="ORF">G6F50_017148</name>
</gene>
<evidence type="ECO:0000313" key="2">
    <source>
        <dbReference type="EMBL" id="KAG1530689.1"/>
    </source>
</evidence>
<dbReference type="Proteomes" id="UP000740926">
    <property type="component" value="Unassembled WGS sequence"/>
</dbReference>
<dbReference type="AlphaFoldDB" id="A0A9P6XRG8"/>
<evidence type="ECO:0000256" key="1">
    <source>
        <dbReference type="SAM" id="MobiDB-lite"/>
    </source>
</evidence>
<sequence>MRGDPQQALVLGTQPQVAVAVLQHRGHVQLARQAVHQHQLIVLHPVQALAGDDPQGAIRSAVRPRQPGTCAQAPRGRPGPARRPPVW</sequence>
<evidence type="ECO:0000313" key="3">
    <source>
        <dbReference type="Proteomes" id="UP000740926"/>
    </source>
</evidence>
<proteinExistence type="predicted"/>
<name>A0A9P6XRG8_9FUNG</name>
<organism evidence="2 3">
    <name type="scientific">Rhizopus delemar</name>
    <dbReference type="NCBI Taxonomy" id="936053"/>
    <lineage>
        <taxon>Eukaryota</taxon>
        <taxon>Fungi</taxon>
        <taxon>Fungi incertae sedis</taxon>
        <taxon>Mucoromycota</taxon>
        <taxon>Mucoromycotina</taxon>
        <taxon>Mucoromycetes</taxon>
        <taxon>Mucorales</taxon>
        <taxon>Mucorineae</taxon>
        <taxon>Rhizopodaceae</taxon>
        <taxon>Rhizopus</taxon>
    </lineage>
</organism>